<dbReference type="PROSITE" id="PS51375">
    <property type="entry name" value="PPR"/>
    <property type="match status" value="2"/>
</dbReference>
<gene>
    <name evidence="7" type="ORF">AK812_SmicGene40502</name>
</gene>
<proteinExistence type="predicted"/>
<dbReference type="InterPro" id="IPR036259">
    <property type="entry name" value="MFS_trans_sf"/>
</dbReference>
<feature type="transmembrane region" description="Helical" evidence="5">
    <location>
        <begin position="1971"/>
        <end position="1992"/>
    </location>
</feature>
<feature type="transmembrane region" description="Helical" evidence="5">
    <location>
        <begin position="101"/>
        <end position="121"/>
    </location>
</feature>
<feature type="domain" description="C3H1-type" evidence="6">
    <location>
        <begin position="1522"/>
        <end position="1549"/>
    </location>
</feature>
<evidence type="ECO:0000256" key="2">
    <source>
        <dbReference type="PROSITE-ProRule" id="PRU00708"/>
    </source>
</evidence>
<feature type="region of interest" description="Disordered" evidence="4">
    <location>
        <begin position="1486"/>
        <end position="1509"/>
    </location>
</feature>
<dbReference type="InterPro" id="IPR002885">
    <property type="entry name" value="PPR_rpt"/>
</dbReference>
<keyword evidence="3" id="KW-0479">Metal-binding</keyword>
<feature type="transmembrane region" description="Helical" evidence="5">
    <location>
        <begin position="300"/>
        <end position="318"/>
    </location>
</feature>
<feature type="region of interest" description="Disordered" evidence="4">
    <location>
        <begin position="1104"/>
        <end position="1130"/>
    </location>
</feature>
<evidence type="ECO:0000256" key="3">
    <source>
        <dbReference type="PROSITE-ProRule" id="PRU00723"/>
    </source>
</evidence>
<feature type="transmembrane region" description="Helical" evidence="5">
    <location>
        <begin position="264"/>
        <end position="288"/>
    </location>
</feature>
<evidence type="ECO:0000259" key="6">
    <source>
        <dbReference type="PROSITE" id="PS50103"/>
    </source>
</evidence>
<keyword evidence="3" id="KW-0862">Zinc</keyword>
<keyword evidence="5" id="KW-0812">Transmembrane</keyword>
<feature type="transmembrane region" description="Helical" evidence="5">
    <location>
        <begin position="76"/>
        <end position="95"/>
    </location>
</feature>
<feature type="transmembrane region" description="Helical" evidence="5">
    <location>
        <begin position="1998"/>
        <end position="2017"/>
    </location>
</feature>
<organism evidence="7 8">
    <name type="scientific">Symbiodinium microadriaticum</name>
    <name type="common">Dinoflagellate</name>
    <name type="synonym">Zooxanthella microadriatica</name>
    <dbReference type="NCBI Taxonomy" id="2951"/>
    <lineage>
        <taxon>Eukaryota</taxon>
        <taxon>Sar</taxon>
        <taxon>Alveolata</taxon>
        <taxon>Dinophyceae</taxon>
        <taxon>Suessiales</taxon>
        <taxon>Symbiodiniaceae</taxon>
        <taxon>Symbiodinium</taxon>
    </lineage>
</organism>
<sequence length="2851" mass="313371">MTARDETFYRRAVKLLSFGFFGVFGGFQAAQGLQSSLNAELGELNLACLYGTFTVLCLVVPPVLSHLERWLGMQWLLALCSAAYAAMALSNVIKVPATPSPMWAVTVSFNVLVGVAAPLLWTSQNTYLSRCALHAAALSQEAAGIVTTRYNSLFFSIYQFAGMFGNILASVILVAFGTIPMAKDILFFALTLCCLMGASVFLAMPTVVHDLGDEEKLPRIADTGRLAFTDAKISLMIPFMITNGMCLAFFLGDFQTDVTCPVAGPAYTGFVIAAFYGVNALSSAAWGFLITRKWLSRRTVFILATVFVASFLLMKQLWTVPQNFHLIPGSTTWQKAATPDWKAILAVFAMASAFACGDSFCEAGPAMTLQTFYASSDLMALCSLWHELDVSSRAAIWLLLLEFRWCSRSFVSQSVCSRFSVLAMEEEDGATEPESESDLEDVSSADCASLWSRLPLRLRKAFGLGDDPVANVLANFFADAADLVSFTTAHCPSGTNLRQTQHVVRILVARASVQANRGHKRRTLVPDSAKHLAVAISSVAKRSCTGDAVQNFSVEWLRKRSGAIRRRRWCHRLAKRLALATGSTSRQEIEKQELQRWQSELATLVTEASLPVVEHMELVRFPESMLLAALGSARASTVRKHVREWRKVRLYCLSATGLVWPQHVGVLLDYLYERRVEPCARTVPQAILVCLSFMEKAGGVRPEERFSTLPTLRNTVNQLTADLEAKAPPTRKAPMLPVSLIGAIELAVSDTSLPLYARAFAFYKLVKFWTASRSGDLTGLAPASLRMTEHGLSGLLDRTKTSGPGKRVRFLPIFISKRVYFMNAEWLSTGWSIWTSEAIWFERDYFLPLPNADASAAIHRMSDYASTMSFSKRLLKHLKQPVWDGVCWRQSDKNLFVEVDTLAFWTEHSERNWLVSVLTSLGVPSEQRDFVGRWRVVTASDEYVRTAQHAVITLQEEALEGVRKDTRWNLVNGGLDDLAVFLKDRGVDCAASSAQLALLQLDPDAGVRLGAELAGRGDGCLAARQLAPVVFGERSLEVTAVAELCEEADNPPFYIAVVGKRRLRRLHRRGGCGTDPDDLHEMVPVYELQEAEYDVACKHCWRNGKQPHNPTPEASADASGSGEEDESSSSEWDLRVLQGCGFAIREIAGGDLAMTDTRTDDQILASAESPLRYIMDDVGVPVAMQVKLFRKGFISLHIFAGIDETRAEVRQALATELPLDCSSGAEARVSMALLLTAWEACRRQISVNDKNRAEAKLGVQDRLVQVTEYAAMREAVENGHGVLSDKELPSKSLLAQKLEQVEDNAPHVEDLRDVTSAEDAEVESYAAVIDPSSSCLRFKPGRTMTTPPGSPEELRLRHRRIGLAWLMVRTKHTTRAWLRESVVDSFRRLSDHVLGDKVAGLRAEDGRAPKWSLVLKYEAELRKNAYKYIRAGEATDIGDAINKACRAPDLLAFHFVTPFSLGAFVLPSATTSALALPDSPHVPLPPEPLFARPGKGTGKGGGKDSRKGKGVQKAIAKHKFGSDGRLICFFFNKAKGCAKKDCKFAHVCQRCLGEHSYTACPHVKRSEQEPLHSASSCLPELPDEWQWERTGEAAWELEPSKVADAEQEATSDEDEDGHCKPRLGDGVRGHGPPLTSSIMGQLRGMCDGFGLCSPGRWPPERRKDSKDVCSLGFLEELGGELENLLCRHSDVQQLASSFADGKVVSCPFSAALIQEGRDVIFKALDSVGPKLPVRERTVGQPLYLAAIEELLRIAGDPDHKAFFSSSVSFAKGVRLGVGVKNPRVPAIFERKTKWRKYPEECFAEGCDRENYLSAKEHALEVQEQFLAEAEEGAMVEIPLSEAIASYGPKLSIASLGAIEKKDGSYRVVHDGTHGVNINAKIKLRDQLRNPTAGDLCSVLKYMPQAAFGLTGDIKRAHRLAKVAEQDWGYQACRSGARGPEWIWLNKVGTFGICSAAYHWSRLMGGLGRLIYYMWGKAALWQLIFVDDLLWLAKQKSGAAKIILAIFIYVLLGVPFAWKKFVGGPEFTWVGFAVNVRVGALGLSESRATWAINWLQSTAVQGLVRVADMRAALGRLSFALSALGHLRPFLGPIYAWVAVLDSCRRYQLPKAIILIMQFLAKALRGLGRLTPVGAPVACEKELFRTDARAEGDEVWIGGWALDHADTKKCRWFAERLSHINAPWLYTSGESYRQIASLELLATLAAVVVFDVPEASKCSFRCSAATDNMGNSHVVSRLLTTKFPLNAFLMELAVQLQKRGAELHLFWLPRLQNVEADALTNNDTARFEPSLRVRFDLTSFKGALLHDFLDAGTQLYQEIKKTKAARVSTKVQKIAKSDTLRDVESSETGTFEVQTDMAAAAFGCSQAYHAVEFDSTRPACSSKAMANYKLWQSLGFAAGFFIAIPLKEFPAVRGAILVSLSVLSLLSVLLLDRYISPVDGLRDTEPFLADLPEPPSAAIPTSGGGPGLGVFTETGLAESTQQVGKASSPHVSSCFVRAMGGFQRAPWACRTTVQDVESRSWSVLAIGARSEQGGLTVARILDRWLETYPKTGDDVAKRIGQESLEVNVFHCSSVISACEKSGNWRLSLALLAQMSELKIVPNQISYSAAATTCAKGNWPAALLLIYSMVGRRLPRDQVSWNAAIDACRGADWELAVRMLFDMPRTRVAQDSVSFGSAISACERGSAWEMVLHLLVLMRQAQVRLNDISCSAAISACGHKGHQWKVALVLFEEMLALDEAVTPDRFVWNAAVAACETSSEWKMALAILETMVARAVLPDVATCTSCINACNSRKRRSWPHVVALFEEMSARLAILPNIITYSAVITAASNGLQHTSTLQLLLAVDDIAWTLIRT</sequence>
<dbReference type="InterPro" id="IPR011990">
    <property type="entry name" value="TPR-like_helical_dom_sf"/>
</dbReference>
<dbReference type="Proteomes" id="UP000186817">
    <property type="component" value="Unassembled WGS sequence"/>
</dbReference>
<feature type="zinc finger region" description="C3H1-type" evidence="3">
    <location>
        <begin position="1522"/>
        <end position="1549"/>
    </location>
</feature>
<keyword evidence="8" id="KW-1185">Reference proteome</keyword>
<feature type="transmembrane region" description="Helical" evidence="5">
    <location>
        <begin position="233"/>
        <end position="252"/>
    </location>
</feature>
<feature type="region of interest" description="Disordered" evidence="4">
    <location>
        <begin position="1596"/>
        <end position="1634"/>
    </location>
</feature>
<accession>A0A1Q9C8G5</accession>
<dbReference type="InterPro" id="IPR000571">
    <property type="entry name" value="Znf_CCCH"/>
</dbReference>
<evidence type="ECO:0000256" key="4">
    <source>
        <dbReference type="SAM" id="MobiDB-lite"/>
    </source>
</evidence>
<name>A0A1Q9C8G5_SYMMI</name>
<feature type="repeat" description="PPR" evidence="2">
    <location>
        <begin position="2565"/>
        <end position="2599"/>
    </location>
</feature>
<feature type="transmembrane region" description="Helical" evidence="5">
    <location>
        <begin position="185"/>
        <end position="212"/>
    </location>
</feature>
<feature type="transmembrane region" description="Helical" evidence="5">
    <location>
        <begin position="12"/>
        <end position="32"/>
    </location>
</feature>
<dbReference type="PROSITE" id="PS50103">
    <property type="entry name" value="ZF_C3H1"/>
    <property type="match status" value="1"/>
</dbReference>
<dbReference type="Pfam" id="PF13812">
    <property type="entry name" value="PPR_3"/>
    <property type="match status" value="2"/>
</dbReference>
<feature type="compositionally biased region" description="Acidic residues" evidence="4">
    <location>
        <begin position="1605"/>
        <end position="1616"/>
    </location>
</feature>
<feature type="transmembrane region" description="Helical" evidence="5">
    <location>
        <begin position="44"/>
        <end position="64"/>
    </location>
</feature>
<feature type="repeat" description="PPR" evidence="2">
    <location>
        <begin position="2741"/>
        <end position="2775"/>
    </location>
</feature>
<keyword evidence="5" id="KW-1133">Transmembrane helix</keyword>
<dbReference type="PANTHER" id="PTHR47447:SF17">
    <property type="entry name" value="OS12G0638900 PROTEIN"/>
    <property type="match status" value="1"/>
</dbReference>
<reference evidence="7 8" key="1">
    <citation type="submission" date="2016-02" db="EMBL/GenBank/DDBJ databases">
        <title>Genome analysis of coral dinoflagellate symbionts highlights evolutionary adaptations to a symbiotic lifestyle.</title>
        <authorList>
            <person name="Aranda M."/>
            <person name="Li Y."/>
            <person name="Liew Y.J."/>
            <person name="Baumgarten S."/>
            <person name="Simakov O."/>
            <person name="Wilson M."/>
            <person name="Piel J."/>
            <person name="Ashoor H."/>
            <person name="Bougouffa S."/>
            <person name="Bajic V.B."/>
            <person name="Ryu T."/>
            <person name="Ravasi T."/>
            <person name="Bayer T."/>
            <person name="Micklem G."/>
            <person name="Kim H."/>
            <person name="Bhak J."/>
            <person name="Lajeunesse T.C."/>
            <person name="Voolstra C.R."/>
        </authorList>
    </citation>
    <scope>NUCLEOTIDE SEQUENCE [LARGE SCALE GENOMIC DNA]</scope>
    <source>
        <strain evidence="7 8">CCMP2467</strain>
    </source>
</reference>
<dbReference type="OrthoDB" id="444694at2759"/>
<comment type="caution">
    <text evidence="7">The sequence shown here is derived from an EMBL/GenBank/DDBJ whole genome shotgun (WGS) entry which is preliminary data.</text>
</comment>
<evidence type="ECO:0000313" key="8">
    <source>
        <dbReference type="Proteomes" id="UP000186817"/>
    </source>
</evidence>
<evidence type="ECO:0000256" key="1">
    <source>
        <dbReference type="ARBA" id="ARBA00022737"/>
    </source>
</evidence>
<protein>
    <submittedName>
        <fullName evidence="7">Pentatricopeptide repeat-containing protein, chloroplastic</fullName>
    </submittedName>
</protein>
<feature type="transmembrane region" description="Helical" evidence="5">
    <location>
        <begin position="157"/>
        <end position="179"/>
    </location>
</feature>
<keyword evidence="3" id="KW-0863">Zinc-finger</keyword>
<feature type="compositionally biased region" description="Basic and acidic residues" evidence="4">
    <location>
        <begin position="1617"/>
        <end position="1628"/>
    </location>
</feature>
<keyword evidence="5" id="KW-0472">Membrane</keyword>
<evidence type="ECO:0000313" key="7">
    <source>
        <dbReference type="EMBL" id="OLP79233.1"/>
    </source>
</evidence>
<dbReference type="Gene3D" id="1.25.40.10">
    <property type="entry name" value="Tetratricopeptide repeat domain"/>
    <property type="match status" value="2"/>
</dbReference>
<dbReference type="SUPFAM" id="SSF103473">
    <property type="entry name" value="MFS general substrate transporter"/>
    <property type="match status" value="1"/>
</dbReference>
<keyword evidence="1" id="KW-0677">Repeat</keyword>
<dbReference type="GO" id="GO:0008270">
    <property type="term" value="F:zinc ion binding"/>
    <property type="evidence" value="ECO:0007669"/>
    <property type="project" value="UniProtKB-KW"/>
</dbReference>
<evidence type="ECO:0000256" key="5">
    <source>
        <dbReference type="SAM" id="Phobius"/>
    </source>
</evidence>
<dbReference type="EMBL" id="LSRX01001509">
    <property type="protein sequence ID" value="OLP79233.1"/>
    <property type="molecule type" value="Genomic_DNA"/>
</dbReference>
<dbReference type="PANTHER" id="PTHR47447">
    <property type="entry name" value="OS03G0856100 PROTEIN"/>
    <property type="match status" value="1"/>
</dbReference>